<dbReference type="STRING" id="27342.A0A0H2S7J2"/>
<feature type="domain" description="WKF" evidence="2">
    <location>
        <begin position="172"/>
        <end position="204"/>
    </location>
</feature>
<evidence type="ECO:0000259" key="2">
    <source>
        <dbReference type="Pfam" id="PF10180"/>
    </source>
</evidence>
<protein>
    <recommendedName>
        <fullName evidence="2">WKF domain-containing protein</fullName>
    </recommendedName>
</protein>
<name>A0A0H2S7J2_9AGAM</name>
<dbReference type="Pfam" id="PF10180">
    <property type="entry name" value="WKF"/>
    <property type="match status" value="2"/>
</dbReference>
<dbReference type="PANTHER" id="PTHR22306:SF2">
    <property type="entry name" value="CHROMOSOME 7 OPEN READING FRAME 50"/>
    <property type="match status" value="1"/>
</dbReference>
<organism evidence="3 4">
    <name type="scientific">Schizopora paradoxa</name>
    <dbReference type="NCBI Taxonomy" id="27342"/>
    <lineage>
        <taxon>Eukaryota</taxon>
        <taxon>Fungi</taxon>
        <taxon>Dikarya</taxon>
        <taxon>Basidiomycota</taxon>
        <taxon>Agaricomycotina</taxon>
        <taxon>Agaricomycetes</taxon>
        <taxon>Hymenochaetales</taxon>
        <taxon>Schizoporaceae</taxon>
        <taxon>Schizopora</taxon>
    </lineage>
</organism>
<accession>A0A0H2S7J2</accession>
<evidence type="ECO:0000256" key="1">
    <source>
        <dbReference type="SAM" id="MobiDB-lite"/>
    </source>
</evidence>
<dbReference type="AlphaFoldDB" id="A0A0H2S7J2"/>
<evidence type="ECO:0000313" key="4">
    <source>
        <dbReference type="Proteomes" id="UP000053477"/>
    </source>
</evidence>
<proteinExistence type="predicted"/>
<dbReference type="PANTHER" id="PTHR22306">
    <property type="entry name" value="CHROMOSOME 7 OPEN READING FRAME 50"/>
    <property type="match status" value="1"/>
</dbReference>
<dbReference type="InterPro" id="IPR019327">
    <property type="entry name" value="WKF"/>
</dbReference>
<feature type="domain" description="WKF" evidence="2">
    <location>
        <begin position="120"/>
        <end position="155"/>
    </location>
</feature>
<feature type="compositionally biased region" description="Basic and acidic residues" evidence="1">
    <location>
        <begin position="52"/>
        <end position="63"/>
    </location>
</feature>
<feature type="compositionally biased region" description="Basic and acidic residues" evidence="1">
    <location>
        <begin position="205"/>
        <end position="231"/>
    </location>
</feature>
<evidence type="ECO:0000313" key="3">
    <source>
        <dbReference type="EMBL" id="KLO12841.1"/>
    </source>
</evidence>
<reference evidence="3 4" key="1">
    <citation type="submission" date="2015-04" db="EMBL/GenBank/DDBJ databases">
        <title>Complete genome sequence of Schizopora paradoxa KUC8140, a cosmopolitan wood degrader in East Asia.</title>
        <authorList>
            <consortium name="DOE Joint Genome Institute"/>
            <person name="Min B."/>
            <person name="Park H."/>
            <person name="Jang Y."/>
            <person name="Kim J.-J."/>
            <person name="Kim K.H."/>
            <person name="Pangilinan J."/>
            <person name="Lipzen A."/>
            <person name="Riley R."/>
            <person name="Grigoriev I.V."/>
            <person name="Spatafora J.W."/>
            <person name="Choi I.-G."/>
        </authorList>
    </citation>
    <scope>NUCLEOTIDE SEQUENCE [LARGE SCALE GENOMIC DNA]</scope>
    <source>
        <strain evidence="3 4">KUC8140</strain>
    </source>
</reference>
<feature type="region of interest" description="Disordered" evidence="1">
    <location>
        <begin position="1"/>
        <end position="116"/>
    </location>
</feature>
<dbReference type="OrthoDB" id="10261563at2759"/>
<sequence length="246" mass="27349">MGDKEQSAGSGGKVEKKKKAKSKEVKFDVQEDSANNGKEETSKPKRSKKRKSKEEEDTTKVDEEVKDELELENSKPSVEKDPKTKKKTKKQRRSDKSSDSSVSGFPDPSEDSSLSEKAQNALSNALLRIAYPELWKFNKASQNWLMKNFWVPEAVRISSSCSFSTSFVINKLEKVPEKYVPIVVGYLAGSEGGIRTKLIESCKEKSQALPENEKAEESTPKSILKKDEPKSADTSVRAAVLLKALS</sequence>
<gene>
    <name evidence="3" type="ORF">SCHPADRAFT_398643</name>
</gene>
<keyword evidence="4" id="KW-1185">Reference proteome</keyword>
<dbReference type="Proteomes" id="UP000053477">
    <property type="component" value="Unassembled WGS sequence"/>
</dbReference>
<dbReference type="InParanoid" id="A0A0H2S7J2"/>
<feature type="region of interest" description="Disordered" evidence="1">
    <location>
        <begin position="205"/>
        <end position="234"/>
    </location>
</feature>
<feature type="compositionally biased region" description="Basic residues" evidence="1">
    <location>
        <begin position="83"/>
        <end position="93"/>
    </location>
</feature>
<dbReference type="EMBL" id="KQ085970">
    <property type="protein sequence ID" value="KLO12841.1"/>
    <property type="molecule type" value="Genomic_DNA"/>
</dbReference>